<evidence type="ECO:0000313" key="2">
    <source>
        <dbReference type="Proteomes" id="UP001159075"/>
    </source>
</evidence>
<name>A0ABT6UDQ4_9GAMM</name>
<dbReference type="Proteomes" id="UP001159075">
    <property type="component" value="Unassembled WGS sequence"/>
</dbReference>
<gene>
    <name evidence="1" type="ORF">ODY93_13545</name>
</gene>
<dbReference type="EMBL" id="JAOTLW010000013">
    <property type="protein sequence ID" value="MDI5832598.1"/>
    <property type="molecule type" value="Genomic_DNA"/>
</dbReference>
<sequence length="382" mass="43316">MDRDSQYIKSLSISLFEEVHASVSSFDASLERFKNAIADQRYTEAFKSFLPQYISGLAIKNQVDTKYLNSALNLQSGVGRVCCDELIRLMAVEDPLVAMIEDGQLQTSNYVCANIYHHHISNKFKSHLNKGEIIDLSDKCCLDLVECLYAEGISPKIIMEAIFPKNKATRSIVTSLTFASEIHHHLLFEYDAKEFDKLFENVSIEISKAGMFDKIVNFEHESTIFDRCVFRRYSSESSKMATFENMKTKFVNSVLIYEAGISKFRSDNVSISAYKHILKQISHIVPIDCLCRHLAPHFESEYLSELIGYSLLEGLIDYAMGFYKCGMNLNVAPDLNLIKNKFSNVVEEFNSIAVTATLDEITDEEVIELSNDHTYADIGLSL</sequence>
<organism evidence="1 2">
    <name type="scientific">Shewanella xiamenensis</name>
    <dbReference type="NCBI Taxonomy" id="332186"/>
    <lineage>
        <taxon>Bacteria</taxon>
        <taxon>Pseudomonadati</taxon>
        <taxon>Pseudomonadota</taxon>
        <taxon>Gammaproteobacteria</taxon>
        <taxon>Alteromonadales</taxon>
        <taxon>Shewanellaceae</taxon>
        <taxon>Shewanella</taxon>
    </lineage>
</organism>
<reference evidence="1 2" key="1">
    <citation type="submission" date="2022-09" db="EMBL/GenBank/DDBJ databases">
        <title>The outer-membrane cytochrome OmcA is essential for infection of Shewanella oneidensis by a zebrafish-associated bacteriophage.</title>
        <authorList>
            <person name="Grenfell A.W."/>
            <person name="Intile P."/>
            <person name="Mcfarlane J."/>
            <person name="Leung D."/>
            <person name="Abdalla K."/>
            <person name="Wold M."/>
            <person name="Kees E."/>
            <person name="Gralnick J."/>
        </authorList>
    </citation>
    <scope>NUCLEOTIDE SEQUENCE [LARGE SCALE GENOMIC DNA]</scope>
    <source>
        <strain evidence="1 2">NF-5</strain>
    </source>
</reference>
<proteinExistence type="predicted"/>
<protein>
    <submittedName>
        <fullName evidence="1">Uncharacterized protein</fullName>
    </submittedName>
</protein>
<dbReference type="RefSeq" id="WP_282679568.1">
    <property type="nucleotide sequence ID" value="NZ_CP106875.1"/>
</dbReference>
<accession>A0ABT6UDQ4</accession>
<comment type="caution">
    <text evidence="1">The sequence shown here is derived from an EMBL/GenBank/DDBJ whole genome shotgun (WGS) entry which is preliminary data.</text>
</comment>
<evidence type="ECO:0000313" key="1">
    <source>
        <dbReference type="EMBL" id="MDI5832598.1"/>
    </source>
</evidence>
<keyword evidence="2" id="KW-1185">Reference proteome</keyword>